<gene>
    <name evidence="1" type="ORF">NCGR_LOCUS30364</name>
</gene>
<dbReference type="PANTHER" id="PTHR34222:SF100">
    <property type="entry name" value="CCHC-TYPE DOMAIN-CONTAINING PROTEIN"/>
    <property type="match status" value="1"/>
</dbReference>
<name>A0A811PKT9_9POAL</name>
<reference evidence="1" key="1">
    <citation type="submission" date="2020-10" db="EMBL/GenBank/DDBJ databases">
        <authorList>
            <person name="Han B."/>
            <person name="Lu T."/>
            <person name="Zhao Q."/>
            <person name="Huang X."/>
            <person name="Zhao Y."/>
        </authorList>
    </citation>
    <scope>NUCLEOTIDE SEQUENCE</scope>
</reference>
<dbReference type="Pfam" id="PF14223">
    <property type="entry name" value="Retrotran_gag_2"/>
    <property type="match status" value="1"/>
</dbReference>
<keyword evidence="2" id="KW-1185">Reference proteome</keyword>
<sequence>MGDTSQQQPMDASVEKLCEIFSKVLEQQQLKGVPKIIKQVLEPNPVKLSGEKGGEKGNKQINDRVLVWLLSSMEPTIREQVETFATVAEVWSALENQFAGKSNKMQATRIMHELTHLKQGSRSVTEYAGEVKKLYRDLHYYHPFEPVDKKDMAIHHTWFQSFVSKLFLDGLNQEFDLPRQLIFSKSDWPSLDATISSIIEEETRLSHSKVDGYKGIDVRAALSIKNNRTLNSQGVKNKTDTLCDHCGREGHTIEKCFKLHGFPSGWKKGRTPEVVNGIKQITLNLMGSFQW</sequence>
<evidence type="ECO:0000313" key="2">
    <source>
        <dbReference type="Proteomes" id="UP000604825"/>
    </source>
</evidence>
<organism evidence="1 2">
    <name type="scientific">Miscanthus lutarioriparius</name>
    <dbReference type="NCBI Taxonomy" id="422564"/>
    <lineage>
        <taxon>Eukaryota</taxon>
        <taxon>Viridiplantae</taxon>
        <taxon>Streptophyta</taxon>
        <taxon>Embryophyta</taxon>
        <taxon>Tracheophyta</taxon>
        <taxon>Spermatophyta</taxon>
        <taxon>Magnoliopsida</taxon>
        <taxon>Liliopsida</taxon>
        <taxon>Poales</taxon>
        <taxon>Poaceae</taxon>
        <taxon>PACMAD clade</taxon>
        <taxon>Panicoideae</taxon>
        <taxon>Andropogonodae</taxon>
        <taxon>Andropogoneae</taxon>
        <taxon>Saccharinae</taxon>
        <taxon>Miscanthus</taxon>
    </lineage>
</organism>
<evidence type="ECO:0008006" key="3">
    <source>
        <dbReference type="Google" id="ProtNLM"/>
    </source>
</evidence>
<evidence type="ECO:0000313" key="1">
    <source>
        <dbReference type="EMBL" id="CAD6246091.1"/>
    </source>
</evidence>
<dbReference type="Proteomes" id="UP000604825">
    <property type="component" value="Unassembled WGS sequence"/>
</dbReference>
<protein>
    <recommendedName>
        <fullName evidence="3">Retrotransposon gag domain-containing protein</fullName>
    </recommendedName>
</protein>
<accession>A0A811PKT9</accession>
<comment type="caution">
    <text evidence="1">The sequence shown here is derived from an EMBL/GenBank/DDBJ whole genome shotgun (WGS) entry which is preliminary data.</text>
</comment>
<dbReference type="EMBL" id="CAJGYO010000007">
    <property type="protein sequence ID" value="CAD6246091.1"/>
    <property type="molecule type" value="Genomic_DNA"/>
</dbReference>
<dbReference type="PANTHER" id="PTHR34222">
    <property type="entry name" value="GAG_PRE-INTEGRS DOMAIN-CONTAINING PROTEIN"/>
    <property type="match status" value="1"/>
</dbReference>
<proteinExistence type="predicted"/>
<dbReference type="AlphaFoldDB" id="A0A811PKT9"/>
<dbReference type="OrthoDB" id="683133at2759"/>